<evidence type="ECO:0000256" key="2">
    <source>
        <dbReference type="ARBA" id="ARBA00023015"/>
    </source>
</evidence>
<keyword evidence="4" id="KW-0804">Transcription</keyword>
<feature type="region of interest" description="Disordered" evidence="7">
    <location>
        <begin position="355"/>
        <end position="375"/>
    </location>
</feature>
<evidence type="ECO:0000256" key="1">
    <source>
        <dbReference type="ARBA" id="ARBA00004123"/>
    </source>
</evidence>
<dbReference type="GO" id="GO:0005673">
    <property type="term" value="C:transcription factor TFIIE complex"/>
    <property type="evidence" value="ECO:0007669"/>
    <property type="project" value="InterPro"/>
</dbReference>
<dbReference type="GO" id="GO:0001097">
    <property type="term" value="F:TFIIH-class transcription factor complex binding"/>
    <property type="evidence" value="ECO:0007669"/>
    <property type="project" value="TreeGrafter"/>
</dbReference>
<keyword evidence="10" id="KW-1185">Reference proteome</keyword>
<evidence type="ECO:0000256" key="6">
    <source>
        <dbReference type="ARBA" id="ARBA00025581"/>
    </source>
</evidence>
<dbReference type="EMBL" id="LSYV01000003">
    <property type="protein sequence ID" value="KXZ56034.1"/>
    <property type="molecule type" value="Genomic_DNA"/>
</dbReference>
<protein>
    <recommendedName>
        <fullName evidence="8">TFIIE beta domain-containing protein</fullName>
    </recommendedName>
</protein>
<dbReference type="Pfam" id="PF18121">
    <property type="entry name" value="TFA2_Winged_2"/>
    <property type="match status" value="1"/>
</dbReference>
<keyword evidence="3" id="KW-0238">DNA-binding</keyword>
<feature type="region of interest" description="Disordered" evidence="7">
    <location>
        <begin position="280"/>
        <end position="308"/>
    </location>
</feature>
<dbReference type="AlphaFoldDB" id="A0A150H1U8"/>
<keyword evidence="2" id="KW-0805">Transcription regulation</keyword>
<dbReference type="PANTHER" id="PTHR12716">
    <property type="entry name" value="TRANSCRIPTION INITIATION FACTOR IIE, BETA SUBUNIT"/>
    <property type="match status" value="1"/>
</dbReference>
<organism evidence="9 10">
    <name type="scientific">Gonium pectorale</name>
    <name type="common">Green alga</name>
    <dbReference type="NCBI Taxonomy" id="33097"/>
    <lineage>
        <taxon>Eukaryota</taxon>
        <taxon>Viridiplantae</taxon>
        <taxon>Chlorophyta</taxon>
        <taxon>core chlorophytes</taxon>
        <taxon>Chlorophyceae</taxon>
        <taxon>CS clade</taxon>
        <taxon>Chlamydomonadales</taxon>
        <taxon>Volvocaceae</taxon>
        <taxon>Gonium</taxon>
    </lineage>
</organism>
<gene>
    <name evidence="9" type="ORF">GPECTOR_2g1586</name>
</gene>
<comment type="subcellular location">
    <subcellularLocation>
        <location evidence="1">Nucleus</location>
    </subcellularLocation>
</comment>
<dbReference type="OrthoDB" id="3907302at2759"/>
<feature type="region of interest" description="Disordered" evidence="7">
    <location>
        <begin position="19"/>
        <end position="70"/>
    </location>
</feature>
<evidence type="ECO:0000256" key="7">
    <source>
        <dbReference type="SAM" id="MobiDB-lite"/>
    </source>
</evidence>
<feature type="compositionally biased region" description="Basic residues" evidence="7">
    <location>
        <begin position="363"/>
        <end position="372"/>
    </location>
</feature>
<evidence type="ECO:0000313" key="9">
    <source>
        <dbReference type="EMBL" id="KXZ56034.1"/>
    </source>
</evidence>
<keyword evidence="5" id="KW-0539">Nucleus</keyword>
<dbReference type="GO" id="GO:0006367">
    <property type="term" value="P:transcription initiation at RNA polymerase II promoter"/>
    <property type="evidence" value="ECO:0007669"/>
    <property type="project" value="InterPro"/>
</dbReference>
<dbReference type="PANTHER" id="PTHR12716:SF8">
    <property type="entry name" value="TRANSCRIPTION INITIATION FACTOR IIE SUBUNIT BETA"/>
    <property type="match status" value="1"/>
</dbReference>
<accession>A0A150H1U8</accession>
<comment type="caution">
    <text evidence="9">The sequence shown here is derived from an EMBL/GenBank/DDBJ whole genome shotgun (WGS) entry which is preliminary data.</text>
</comment>
<dbReference type="InterPro" id="IPR003166">
    <property type="entry name" value="TFIIE_bsu_DNA-bd"/>
</dbReference>
<sequence>MGSLEELLSSINSGAVDVTASAAAAKRQPRKPKAQTELSKRLRGQTNAVNGSGQAPKPAEKRSAGAAAARATPPPAAAAAASAAAAGVSVAPVAASAAGPSAVSLGPPTSISPPSAAAVAAVAAPTGPPPVAADAPLTMRLKRVLDLLRGNRDPHTFADLKAKLHVDLNTDAELLEQLSTHSHVTYDSIERTVRYRPKVHGITNSNDLLNYLRRHTTVEGASSAVPMTGVKVGDVCDAYIGVEADIKRLQAEGAVFIFGHSNPGAETIYAVQQMPIGTARGADGAGRRRARPERFTGGSVADVGGVGGKGGGGPISESVNEMFHNTQLPVDVVDLQWRCRDLGLKSLLAARPVRNRDEGAGKDKKKKRRKVERKFNVEKATNAHMRELFEGAQPVNIDQR</sequence>
<name>A0A150H1U8_GONPE</name>
<evidence type="ECO:0000313" key="10">
    <source>
        <dbReference type="Proteomes" id="UP000075714"/>
    </source>
</evidence>
<evidence type="ECO:0000256" key="5">
    <source>
        <dbReference type="ARBA" id="ARBA00023242"/>
    </source>
</evidence>
<comment type="function">
    <text evidence="6">Recruits TFIIH to the initiation complex and stimulates the RNA polymerase II C-terminal domain kinase and DNA-dependent ATPase activities of TFIIH. Both TFIIH and TFIIE are required for promoter clearance by RNA polymerase.</text>
</comment>
<dbReference type="Proteomes" id="UP000075714">
    <property type="component" value="Unassembled WGS sequence"/>
</dbReference>
<evidence type="ECO:0000256" key="3">
    <source>
        <dbReference type="ARBA" id="ARBA00023125"/>
    </source>
</evidence>
<reference evidence="10" key="1">
    <citation type="journal article" date="2016" name="Nat. Commun.">
        <title>The Gonium pectorale genome demonstrates co-option of cell cycle regulation during the evolution of multicellularity.</title>
        <authorList>
            <person name="Hanschen E.R."/>
            <person name="Marriage T.N."/>
            <person name="Ferris P.J."/>
            <person name="Hamaji T."/>
            <person name="Toyoda A."/>
            <person name="Fujiyama A."/>
            <person name="Neme R."/>
            <person name="Noguchi H."/>
            <person name="Minakuchi Y."/>
            <person name="Suzuki M."/>
            <person name="Kawai-Toyooka H."/>
            <person name="Smith D.R."/>
            <person name="Sparks H."/>
            <person name="Anderson J."/>
            <person name="Bakaric R."/>
            <person name="Luria V."/>
            <person name="Karger A."/>
            <person name="Kirschner M.W."/>
            <person name="Durand P.M."/>
            <person name="Michod R.E."/>
            <person name="Nozaki H."/>
            <person name="Olson B.J."/>
        </authorList>
    </citation>
    <scope>NUCLEOTIDE SEQUENCE [LARGE SCALE GENOMIC DNA]</scope>
    <source>
        <strain evidence="10">NIES-2863</strain>
    </source>
</reference>
<feature type="compositionally biased region" description="Polar residues" evidence="7">
    <location>
        <begin position="44"/>
        <end position="53"/>
    </location>
</feature>
<evidence type="ECO:0000256" key="4">
    <source>
        <dbReference type="ARBA" id="ARBA00023163"/>
    </source>
</evidence>
<dbReference type="InterPro" id="IPR016656">
    <property type="entry name" value="TFIIE-bsu"/>
</dbReference>
<proteinExistence type="predicted"/>
<feature type="domain" description="TFIIE beta" evidence="8">
    <location>
        <begin position="124"/>
        <end position="202"/>
    </location>
</feature>
<dbReference type="PROSITE" id="PS51351">
    <property type="entry name" value="TFIIE_BETA_C"/>
    <property type="match status" value="1"/>
</dbReference>
<dbReference type="STRING" id="33097.A0A150H1U8"/>
<evidence type="ECO:0000259" key="8">
    <source>
        <dbReference type="PROSITE" id="PS51351"/>
    </source>
</evidence>
<dbReference type="GO" id="GO:0003677">
    <property type="term" value="F:DNA binding"/>
    <property type="evidence" value="ECO:0007669"/>
    <property type="project" value="UniProtKB-KW"/>
</dbReference>
<dbReference type="InterPro" id="IPR040501">
    <property type="entry name" value="TFA2_Winged_2"/>
</dbReference>